<name>A0A8T0J5A8_CERPU</name>
<accession>A0A8T0J5A8</accession>
<proteinExistence type="predicted"/>
<protein>
    <submittedName>
        <fullName evidence="1">Uncharacterized protein</fullName>
    </submittedName>
</protein>
<dbReference type="Proteomes" id="UP000822688">
    <property type="component" value="Chromosome 1"/>
</dbReference>
<evidence type="ECO:0000313" key="1">
    <source>
        <dbReference type="EMBL" id="KAG0590011.1"/>
    </source>
</evidence>
<keyword evidence="2" id="KW-1185">Reference proteome</keyword>
<evidence type="ECO:0000313" key="2">
    <source>
        <dbReference type="Proteomes" id="UP000822688"/>
    </source>
</evidence>
<sequence length="223" mass="24748">MDQRYQLAVELVMYPGHEVFQVAPDRNLETKVMDNVGNSSWCDENYMNFMKDICFSAANGLEMNSASSSKETFPFQPSALAGDDQSTEQLLPGCQEMVFPERLTLEQRYQEAKIPVMDVFSFDHLNPLDESRGGRTKGGFRPIICNRDEAEDSNSNAMSPLHTYLSSVSPEADLFVDFQVLEELPFGRFSGPAKFCTRPAGPGGITGSPFSEFSQKPLDSQAG</sequence>
<comment type="caution">
    <text evidence="1">The sequence shown here is derived from an EMBL/GenBank/DDBJ whole genome shotgun (WGS) entry which is preliminary data.</text>
</comment>
<dbReference type="EMBL" id="CM026421">
    <property type="protein sequence ID" value="KAG0590011.1"/>
    <property type="molecule type" value="Genomic_DNA"/>
</dbReference>
<reference evidence="1" key="1">
    <citation type="submission" date="2020-06" db="EMBL/GenBank/DDBJ databases">
        <title>WGS assembly of Ceratodon purpureus strain R40.</title>
        <authorList>
            <person name="Carey S.B."/>
            <person name="Jenkins J."/>
            <person name="Shu S."/>
            <person name="Lovell J.T."/>
            <person name="Sreedasyam A."/>
            <person name="Maumus F."/>
            <person name="Tiley G.P."/>
            <person name="Fernandez-Pozo N."/>
            <person name="Barry K."/>
            <person name="Chen C."/>
            <person name="Wang M."/>
            <person name="Lipzen A."/>
            <person name="Daum C."/>
            <person name="Saski C.A."/>
            <person name="Payton A.C."/>
            <person name="Mcbreen J.C."/>
            <person name="Conrad R.E."/>
            <person name="Kollar L.M."/>
            <person name="Olsson S."/>
            <person name="Huttunen S."/>
            <person name="Landis J.B."/>
            <person name="Wickett N.J."/>
            <person name="Johnson M.G."/>
            <person name="Rensing S.A."/>
            <person name="Grimwood J."/>
            <person name="Schmutz J."/>
            <person name="Mcdaniel S.F."/>
        </authorList>
    </citation>
    <scope>NUCLEOTIDE SEQUENCE</scope>
    <source>
        <strain evidence="1">R40</strain>
    </source>
</reference>
<organism evidence="1 2">
    <name type="scientific">Ceratodon purpureus</name>
    <name type="common">Fire moss</name>
    <name type="synonym">Dicranum purpureum</name>
    <dbReference type="NCBI Taxonomy" id="3225"/>
    <lineage>
        <taxon>Eukaryota</taxon>
        <taxon>Viridiplantae</taxon>
        <taxon>Streptophyta</taxon>
        <taxon>Embryophyta</taxon>
        <taxon>Bryophyta</taxon>
        <taxon>Bryophytina</taxon>
        <taxon>Bryopsida</taxon>
        <taxon>Dicranidae</taxon>
        <taxon>Pseudoditrichales</taxon>
        <taxon>Ditrichaceae</taxon>
        <taxon>Ceratodon</taxon>
    </lineage>
</organism>
<gene>
    <name evidence="1" type="ORF">KC19_1G063900</name>
</gene>
<dbReference type="AlphaFoldDB" id="A0A8T0J5A8"/>